<accession>A0ABS5TRM8</accession>
<dbReference type="Gene3D" id="3.40.50.720">
    <property type="entry name" value="NAD(P)-binding Rossmann-like Domain"/>
    <property type="match status" value="1"/>
</dbReference>
<dbReference type="RefSeq" id="WP_214159991.1">
    <property type="nucleotide sequence ID" value="NZ_JAHBAY010000017.1"/>
</dbReference>
<dbReference type="Proteomes" id="UP001197247">
    <property type="component" value="Unassembled WGS sequence"/>
</dbReference>
<dbReference type="SUPFAM" id="SSF51735">
    <property type="entry name" value="NAD(P)-binding Rossmann-fold domains"/>
    <property type="match status" value="1"/>
</dbReference>
<dbReference type="CDD" id="cd08249">
    <property type="entry name" value="enoyl_reductase_like"/>
    <property type="match status" value="1"/>
</dbReference>
<dbReference type="InterPro" id="IPR011032">
    <property type="entry name" value="GroES-like_sf"/>
</dbReference>
<evidence type="ECO:0000313" key="3">
    <source>
        <dbReference type="Proteomes" id="UP001197247"/>
    </source>
</evidence>
<dbReference type="InterPro" id="IPR047122">
    <property type="entry name" value="Trans-enoyl_RdTase-like"/>
</dbReference>
<sequence>MSESGTALWMPRRGARLVVGPAPYTPPGPGEVVVRVRAVAVNFFDTLPAIGYRVVLPWVRFPAVIGSDVAGEVVEVGPGVTRLHPGDRVVGQAFGLERNRNRPAEGAFQQHVVLMQHMVAPLPAQLSFERAAVLPMAVSTAATGLFQPDHLGLALPTTTPQPQDSTVLVWGGSTSVGVNAVQLAHNAGYRVVATASPRNRDWVHSMGAAEVVDYRSTTAVAELAERIGDRPLAGTIAIGRGSLPPAVQVAARTIGTRRVASAQPGPITNLRARSARRRGVDVSVIWGGTLKDNAIGPAVWTGYLPAALASGTHRATPDATVVGHGLEAIPDALDRLRGGISGEKLVVTL</sequence>
<dbReference type="EMBL" id="JAHBAY010000017">
    <property type="protein sequence ID" value="MBT0773450.1"/>
    <property type="molecule type" value="Genomic_DNA"/>
</dbReference>
<name>A0ABS5TRM8_9ACTN</name>
<dbReference type="PANTHER" id="PTHR45348:SF2">
    <property type="entry name" value="ZINC-TYPE ALCOHOL DEHYDROGENASE-LIKE PROTEIN C2E1P3.01"/>
    <property type="match status" value="1"/>
</dbReference>
<dbReference type="SUPFAM" id="SSF50129">
    <property type="entry name" value="GroES-like"/>
    <property type="match status" value="1"/>
</dbReference>
<dbReference type="PANTHER" id="PTHR45348">
    <property type="entry name" value="HYPOTHETICAL OXIDOREDUCTASE (EUROFUNG)"/>
    <property type="match status" value="1"/>
</dbReference>
<keyword evidence="3" id="KW-1185">Reference proteome</keyword>
<dbReference type="Gene3D" id="3.90.180.10">
    <property type="entry name" value="Medium-chain alcohol dehydrogenases, catalytic domain"/>
    <property type="match status" value="1"/>
</dbReference>
<dbReference type="InterPro" id="IPR020843">
    <property type="entry name" value="ER"/>
</dbReference>
<organism evidence="2 3">
    <name type="scientific">Kineosporia corallincola</name>
    <dbReference type="NCBI Taxonomy" id="2835133"/>
    <lineage>
        <taxon>Bacteria</taxon>
        <taxon>Bacillati</taxon>
        <taxon>Actinomycetota</taxon>
        <taxon>Actinomycetes</taxon>
        <taxon>Kineosporiales</taxon>
        <taxon>Kineosporiaceae</taxon>
        <taxon>Kineosporia</taxon>
    </lineage>
</organism>
<gene>
    <name evidence="2" type="ORF">KIH74_31175</name>
</gene>
<reference evidence="2 3" key="1">
    <citation type="submission" date="2021-05" db="EMBL/GenBank/DDBJ databases">
        <title>Kineosporia and Streptomyces sp. nov. two new marine actinobacteria isolated from Coral.</title>
        <authorList>
            <person name="Buangrab K."/>
            <person name="Sutthacheep M."/>
            <person name="Yeemin T."/>
            <person name="Harunari E."/>
            <person name="Igarashi Y."/>
            <person name="Kanchanasin P."/>
            <person name="Tanasupawat S."/>
            <person name="Phongsopitanun W."/>
        </authorList>
    </citation>
    <scope>NUCLEOTIDE SEQUENCE [LARGE SCALE GENOMIC DNA]</scope>
    <source>
        <strain evidence="2 3">J2-2</strain>
    </source>
</reference>
<dbReference type="Pfam" id="PF08240">
    <property type="entry name" value="ADH_N"/>
    <property type="match status" value="1"/>
</dbReference>
<dbReference type="InterPro" id="IPR013154">
    <property type="entry name" value="ADH-like_N"/>
</dbReference>
<evidence type="ECO:0000313" key="2">
    <source>
        <dbReference type="EMBL" id="MBT0773450.1"/>
    </source>
</evidence>
<proteinExistence type="predicted"/>
<evidence type="ECO:0000259" key="1">
    <source>
        <dbReference type="SMART" id="SM00829"/>
    </source>
</evidence>
<dbReference type="InterPro" id="IPR036291">
    <property type="entry name" value="NAD(P)-bd_dom_sf"/>
</dbReference>
<protein>
    <submittedName>
        <fullName evidence="2">Zinc-binding alcohol dehydrogenase family protein</fullName>
    </submittedName>
</protein>
<feature type="domain" description="Enoyl reductase (ER)" evidence="1">
    <location>
        <begin position="14"/>
        <end position="347"/>
    </location>
</feature>
<dbReference type="SMART" id="SM00829">
    <property type="entry name" value="PKS_ER"/>
    <property type="match status" value="1"/>
</dbReference>
<comment type="caution">
    <text evidence="2">The sequence shown here is derived from an EMBL/GenBank/DDBJ whole genome shotgun (WGS) entry which is preliminary data.</text>
</comment>